<evidence type="ECO:0000313" key="3">
    <source>
        <dbReference type="Proteomes" id="UP000181942"/>
    </source>
</evidence>
<organism evidence="2 3">
    <name type="scientific">Streptomyces mirabilis</name>
    <dbReference type="NCBI Taxonomy" id="68239"/>
    <lineage>
        <taxon>Bacteria</taxon>
        <taxon>Bacillati</taxon>
        <taxon>Actinomycetota</taxon>
        <taxon>Actinomycetes</taxon>
        <taxon>Kitasatosporales</taxon>
        <taxon>Streptomycetaceae</taxon>
        <taxon>Streptomyces</taxon>
    </lineage>
</organism>
<evidence type="ECO:0000259" key="1">
    <source>
        <dbReference type="Pfam" id="PF00535"/>
    </source>
</evidence>
<protein>
    <submittedName>
        <fullName evidence="2">Glycosyltransferase, GT2 family</fullName>
    </submittedName>
</protein>
<gene>
    <name evidence="2" type="ORF">SAMN02787118_120142</name>
</gene>
<dbReference type="PANTHER" id="PTHR43685">
    <property type="entry name" value="GLYCOSYLTRANSFERASE"/>
    <property type="match status" value="1"/>
</dbReference>
<feature type="domain" description="Glycosyltransferase 2-like" evidence="1">
    <location>
        <begin position="6"/>
        <end position="161"/>
    </location>
</feature>
<dbReference type="InterPro" id="IPR050834">
    <property type="entry name" value="Glycosyltransf_2"/>
</dbReference>
<dbReference type="AlphaFoldDB" id="A0A1I2RZA3"/>
<dbReference type="SUPFAM" id="SSF53448">
    <property type="entry name" value="Nucleotide-diphospho-sugar transferases"/>
    <property type="match status" value="1"/>
</dbReference>
<dbReference type="EMBL" id="FONR01000020">
    <property type="protein sequence ID" value="SFG43081.1"/>
    <property type="molecule type" value="Genomic_DNA"/>
</dbReference>
<dbReference type="Gene3D" id="3.90.550.10">
    <property type="entry name" value="Spore Coat Polysaccharide Biosynthesis Protein SpsA, Chain A"/>
    <property type="match status" value="1"/>
</dbReference>
<dbReference type="GO" id="GO:0016740">
    <property type="term" value="F:transferase activity"/>
    <property type="evidence" value="ECO:0007669"/>
    <property type="project" value="UniProtKB-KW"/>
</dbReference>
<dbReference type="InterPro" id="IPR029044">
    <property type="entry name" value="Nucleotide-diphossugar_trans"/>
</dbReference>
<accession>A0A1I2RZA3</accession>
<dbReference type="Pfam" id="PF00535">
    <property type="entry name" value="Glycos_transf_2"/>
    <property type="match status" value="1"/>
</dbReference>
<name>A0A1I2RZA3_9ACTN</name>
<dbReference type="InterPro" id="IPR001173">
    <property type="entry name" value="Glyco_trans_2-like"/>
</dbReference>
<evidence type="ECO:0000313" key="2">
    <source>
        <dbReference type="EMBL" id="SFG43081.1"/>
    </source>
</evidence>
<dbReference type="PANTHER" id="PTHR43685:SF11">
    <property type="entry name" value="GLYCOSYLTRANSFERASE TAGX-RELATED"/>
    <property type="match status" value="1"/>
</dbReference>
<proteinExistence type="predicted"/>
<reference evidence="2 3" key="1">
    <citation type="submission" date="2016-10" db="EMBL/GenBank/DDBJ databases">
        <authorList>
            <person name="de Groot N.N."/>
        </authorList>
    </citation>
    <scope>NUCLEOTIDE SEQUENCE [LARGE SCALE GENOMIC DNA]</scope>
    <source>
        <strain evidence="2 3">OK461</strain>
    </source>
</reference>
<dbReference type="Proteomes" id="UP000181942">
    <property type="component" value="Unassembled WGS sequence"/>
</dbReference>
<sequence length="257" mass="27808">MQVGMVVPTLGERPALLEECLNSLTGQEYAGLRLVVASSPSAVIDVKRAASPHIAVIPQNGSGIVDAVMTGWRHFGDSVDVLGWLGDDDRLPPGSIAAALRALERCPEAAMAYGQVRYIDAGGKAFKAMRPGRVGSLLLHLGHNMVFQPGCLYRRSAVEAVGGLDSSFRLAFDVDFHRRLAAQGRLRYVASVLGEIRYHPGSLTVRSRSESQREAELALSRQMPDWLRLTRPIWRPAAKGFVRVAAKVAGQTLTTAP</sequence>
<keyword evidence="2" id="KW-0808">Transferase</keyword>